<protein>
    <submittedName>
        <fullName evidence="2">Uncharacterized protein</fullName>
    </submittedName>
</protein>
<evidence type="ECO:0000313" key="3">
    <source>
        <dbReference type="Proteomes" id="UP000295060"/>
    </source>
</evidence>
<dbReference type="RefSeq" id="WP_134130213.1">
    <property type="nucleotide sequence ID" value="NZ_SODU01000002.1"/>
</dbReference>
<gene>
    <name evidence="2" type="ORF">EV137_3864</name>
</gene>
<reference evidence="2 3" key="1">
    <citation type="submission" date="2019-03" db="EMBL/GenBank/DDBJ databases">
        <title>Genomic Encyclopedia of Type Strains, Phase III (KMG-III): the genomes of soil and plant-associated and newly described type strains.</title>
        <authorList>
            <person name="Whitman W."/>
        </authorList>
    </citation>
    <scope>NUCLEOTIDE SEQUENCE [LARGE SCALE GENOMIC DNA]</scope>
    <source>
        <strain evidence="2 3">VKMAc-2574</strain>
    </source>
</reference>
<accession>A0ABY2FFP0</accession>
<sequence>MQPNRSANAPTDSDAEPPADRDADSSAGSYAYPLTEGLFLRDADGLADAAACAAGDSDAVSACGAADADGAGYPVCRADPVV</sequence>
<feature type="compositionally biased region" description="Polar residues" evidence="1">
    <location>
        <begin position="1"/>
        <end position="11"/>
    </location>
</feature>
<comment type="caution">
    <text evidence="2">The sequence shown here is derived from an EMBL/GenBank/DDBJ whole genome shotgun (WGS) entry which is preliminary data.</text>
</comment>
<evidence type="ECO:0000256" key="1">
    <source>
        <dbReference type="SAM" id="MobiDB-lite"/>
    </source>
</evidence>
<organism evidence="2 3">
    <name type="scientific">Kribbella pratensis</name>
    <dbReference type="NCBI Taxonomy" id="2512112"/>
    <lineage>
        <taxon>Bacteria</taxon>
        <taxon>Bacillati</taxon>
        <taxon>Actinomycetota</taxon>
        <taxon>Actinomycetes</taxon>
        <taxon>Propionibacteriales</taxon>
        <taxon>Kribbellaceae</taxon>
        <taxon>Kribbella</taxon>
    </lineage>
</organism>
<feature type="region of interest" description="Disordered" evidence="1">
    <location>
        <begin position="1"/>
        <end position="28"/>
    </location>
</feature>
<dbReference type="Proteomes" id="UP000295060">
    <property type="component" value="Unassembled WGS sequence"/>
</dbReference>
<name>A0ABY2FFP0_9ACTN</name>
<keyword evidence="3" id="KW-1185">Reference proteome</keyword>
<proteinExistence type="predicted"/>
<evidence type="ECO:0000313" key="2">
    <source>
        <dbReference type="EMBL" id="TDW90058.1"/>
    </source>
</evidence>
<dbReference type="EMBL" id="SODU01000002">
    <property type="protein sequence ID" value="TDW90058.1"/>
    <property type="molecule type" value="Genomic_DNA"/>
</dbReference>